<gene>
    <name evidence="2" type="ORF">BN961_01775</name>
</gene>
<reference evidence="2 3" key="1">
    <citation type="journal article" date="2014" name="Genome Announc.">
        <title>Genome Sequence of Afipia felis Strain 76713, Isolated in Hospital Water Using an Amoeba Co-Culture Procedure.</title>
        <authorList>
            <person name="Benamar S."/>
            <person name="La Scola B."/>
            <person name="Croce O."/>
        </authorList>
    </citation>
    <scope>NUCLEOTIDE SEQUENCE [LARGE SCALE GENOMIC DNA]</scope>
    <source>
        <strain evidence="2 3">76713</strain>
    </source>
</reference>
<evidence type="ECO:0000313" key="2">
    <source>
        <dbReference type="EMBL" id="CEG08360.1"/>
    </source>
</evidence>
<dbReference type="Proteomes" id="UP000035762">
    <property type="component" value="Unassembled WGS sequence"/>
</dbReference>
<protein>
    <submittedName>
        <fullName evidence="2">Uncharacterized protein</fullName>
    </submittedName>
</protein>
<feature type="compositionally biased region" description="Basic and acidic residues" evidence="1">
    <location>
        <begin position="175"/>
        <end position="186"/>
    </location>
</feature>
<sequence length="186" mass="22047">MTPCSSRNFEREQRIERQEDLRLMENRRDRRNADDREPEAHQGAEKCGDPRGAARLYREQCCENDDRQRHDIRVERFRRELHAFDGGEDRQRGRDDGIAIEQGAADDAEQDQPPGRRAERALRQRHQRERAAFPIVVGAQQDDDIFQRHHHDQRPEDQRQHAQHDTGLDAPRTGRRIDRFAEGMQR</sequence>
<dbReference type="AlphaFoldDB" id="A0A090MLU0"/>
<accession>A0A090MLU0</accession>
<keyword evidence="3" id="KW-1185">Reference proteome</keyword>
<feature type="compositionally biased region" description="Basic and acidic residues" evidence="1">
    <location>
        <begin position="77"/>
        <end position="97"/>
    </location>
</feature>
<feature type="compositionally biased region" description="Basic and acidic residues" evidence="1">
    <location>
        <begin position="153"/>
        <end position="167"/>
    </location>
</feature>
<dbReference type="EMBL" id="CCAZ020000001">
    <property type="protein sequence ID" value="CEG08360.1"/>
    <property type="molecule type" value="Genomic_DNA"/>
</dbReference>
<name>A0A090MLU0_AFIFE</name>
<proteinExistence type="predicted"/>
<evidence type="ECO:0000313" key="3">
    <source>
        <dbReference type="Proteomes" id="UP000035762"/>
    </source>
</evidence>
<evidence type="ECO:0000256" key="1">
    <source>
        <dbReference type="SAM" id="MobiDB-lite"/>
    </source>
</evidence>
<comment type="caution">
    <text evidence="2">The sequence shown here is derived from an EMBL/GenBank/DDBJ whole genome shotgun (WGS) entry which is preliminary data.</text>
</comment>
<feature type="region of interest" description="Disordered" evidence="1">
    <location>
        <begin position="77"/>
        <end position="186"/>
    </location>
</feature>
<organism evidence="2 3">
    <name type="scientific">Afipia felis</name>
    <name type="common">Cat scratch disease bacillus</name>
    <dbReference type="NCBI Taxonomy" id="1035"/>
    <lineage>
        <taxon>Bacteria</taxon>
        <taxon>Pseudomonadati</taxon>
        <taxon>Pseudomonadota</taxon>
        <taxon>Alphaproteobacteria</taxon>
        <taxon>Hyphomicrobiales</taxon>
        <taxon>Nitrobacteraceae</taxon>
        <taxon>Afipia</taxon>
    </lineage>
</organism>
<feature type="compositionally biased region" description="Basic and acidic residues" evidence="1">
    <location>
        <begin position="8"/>
        <end position="49"/>
    </location>
</feature>
<feature type="region of interest" description="Disordered" evidence="1">
    <location>
        <begin position="1"/>
        <end position="52"/>
    </location>
</feature>